<proteinExistence type="predicted"/>
<dbReference type="EMBL" id="RXPE01000005">
    <property type="protein sequence ID" value="RTR28968.1"/>
    <property type="molecule type" value="Genomic_DNA"/>
</dbReference>
<comment type="caution">
    <text evidence="2">The sequence shown here is derived from an EMBL/GenBank/DDBJ whole genome shotgun (WGS) entry which is preliminary data.</text>
</comment>
<keyword evidence="1" id="KW-0732">Signal</keyword>
<reference evidence="2 3" key="1">
    <citation type="submission" date="2018-12" db="EMBL/GenBank/DDBJ databases">
        <title>Deinococcus radiophilus ATCC 27603 genome sequencing and assembly.</title>
        <authorList>
            <person name="Maclea K.S."/>
            <person name="Maynard C.R."/>
        </authorList>
    </citation>
    <scope>NUCLEOTIDE SEQUENCE [LARGE SCALE GENOMIC DNA]</scope>
    <source>
        <strain evidence="2 3">ATCC 27603</strain>
    </source>
</reference>
<organism evidence="2 3">
    <name type="scientific">Deinococcus radiophilus</name>
    <dbReference type="NCBI Taxonomy" id="32062"/>
    <lineage>
        <taxon>Bacteria</taxon>
        <taxon>Thermotogati</taxon>
        <taxon>Deinococcota</taxon>
        <taxon>Deinococci</taxon>
        <taxon>Deinococcales</taxon>
        <taxon>Deinococcaceae</taxon>
        <taxon>Deinococcus</taxon>
    </lineage>
</organism>
<dbReference type="RefSeq" id="WP_126351423.1">
    <property type="nucleotide sequence ID" value="NZ_CP086380.1"/>
</dbReference>
<dbReference type="Proteomes" id="UP000277766">
    <property type="component" value="Unassembled WGS sequence"/>
</dbReference>
<accession>A0A431W0I5</accession>
<feature type="chain" id="PRO_5019477089" evidence="1">
    <location>
        <begin position="23"/>
        <end position="268"/>
    </location>
</feature>
<sequence length="268" mass="28700">MHPLRLLPLPLALLCASGLAQSLPTLKVDAAPIGRTAAVERVASVPQPEGPVMTLPAHTRAVLNVPGRTWQAQYAGEEPPAYVAVIPLDTLKSHYPAPMGALSAEVNRVIAAAQGGPLRKGGVAGGLPYLPLPNAAQAASGSLARISNNDIQGFRYLTVYSQEAGIRFPRTAVRYTFQGVTRDGKHLVIMHVPYEVRTLPTAEQIEREDSRNRGFLAPFPGTPGGLSQEAFAKKNEQYLCDLTTKLDAEGRVGRLSALDSVVRSIQVR</sequence>
<feature type="signal peptide" evidence="1">
    <location>
        <begin position="1"/>
        <end position="22"/>
    </location>
</feature>
<keyword evidence="3" id="KW-1185">Reference proteome</keyword>
<protein>
    <submittedName>
        <fullName evidence="2">Uncharacterized protein</fullName>
    </submittedName>
</protein>
<name>A0A431W0I5_9DEIO</name>
<gene>
    <name evidence="2" type="ORF">EJ104_03740</name>
</gene>
<dbReference type="OrthoDB" id="66999at2"/>
<evidence type="ECO:0000313" key="2">
    <source>
        <dbReference type="EMBL" id="RTR28968.1"/>
    </source>
</evidence>
<evidence type="ECO:0000313" key="3">
    <source>
        <dbReference type="Proteomes" id="UP000277766"/>
    </source>
</evidence>
<evidence type="ECO:0000256" key="1">
    <source>
        <dbReference type="SAM" id="SignalP"/>
    </source>
</evidence>
<dbReference type="AlphaFoldDB" id="A0A431W0I5"/>